<reference evidence="1 2" key="2">
    <citation type="submission" date="2013-04" db="EMBL/GenBank/DDBJ databases">
        <title>Comparative genomics of 12 strains of Erwinia amylovora identifies a pan-genome with a large conserved core and provides insights into host specificity.</title>
        <authorList>
            <person name="Mann R.A."/>
            <person name="Smits T.H.M."/>
            <person name="Buehlmann A."/>
            <person name="Blom J."/>
            <person name="Goesmann A."/>
            <person name="Frey J.E."/>
            <person name="Plummer K.M."/>
            <person name="Beer S.V."/>
            <person name="Luck J."/>
            <person name="Duffy B."/>
            <person name="Rodoni B."/>
        </authorList>
    </citation>
    <scope>NUCLEOTIDE SEQUENCE [LARGE SCALE GENOMIC DNA]</scope>
    <source>
        <strain evidence="2">CFBP 1232</strain>
    </source>
</reference>
<comment type="caution">
    <text evidence="1">The sequence shown here is derived from an EMBL/GenBank/DDBJ whole genome shotgun (WGS) entry which is preliminary data.</text>
</comment>
<gene>
    <name evidence="1" type="ORF">BN437_1336</name>
</gene>
<proteinExistence type="predicted"/>
<dbReference type="EMBL" id="CAPB01000009">
    <property type="protein sequence ID" value="CCO93277.1"/>
    <property type="molecule type" value="Genomic_DNA"/>
</dbReference>
<accession>A0A830ZUS7</accession>
<sequence>MNSPVLTRYKLTKSFAIGQREINFLIYGFN</sequence>
<organism evidence="1 2">
    <name type="scientific">Erwinia amylovora NBRC 12687 = CFBP 1232</name>
    <dbReference type="NCBI Taxonomy" id="1219359"/>
    <lineage>
        <taxon>Bacteria</taxon>
        <taxon>Pseudomonadati</taxon>
        <taxon>Pseudomonadota</taxon>
        <taxon>Gammaproteobacteria</taxon>
        <taxon>Enterobacterales</taxon>
        <taxon>Erwiniaceae</taxon>
        <taxon>Erwinia</taxon>
    </lineage>
</organism>
<dbReference type="Proteomes" id="UP000013111">
    <property type="component" value="Unassembled WGS sequence"/>
</dbReference>
<evidence type="ECO:0000313" key="2">
    <source>
        <dbReference type="Proteomes" id="UP000013111"/>
    </source>
</evidence>
<dbReference type="AlphaFoldDB" id="A0A830ZUS7"/>
<protein>
    <submittedName>
        <fullName evidence="1">Uncharacterized protein</fullName>
    </submittedName>
</protein>
<evidence type="ECO:0000313" key="1">
    <source>
        <dbReference type="EMBL" id="CCO93277.1"/>
    </source>
</evidence>
<reference evidence="1 2" key="1">
    <citation type="submission" date="2012-11" db="EMBL/GenBank/DDBJ databases">
        <authorList>
            <person name="Linke B."/>
        </authorList>
    </citation>
    <scope>NUCLEOTIDE SEQUENCE [LARGE SCALE GENOMIC DNA]</scope>
    <source>
        <strain evidence="2">CFBP 1232</strain>
    </source>
</reference>
<name>A0A830ZUS7_ERWAM</name>